<proteinExistence type="predicted"/>
<accession>A0A9P6DYA5</accession>
<dbReference type="PANTHER" id="PTHR44129">
    <property type="entry name" value="WD REPEAT-CONTAINING PROTEIN POP1"/>
    <property type="match status" value="1"/>
</dbReference>
<dbReference type="InterPro" id="IPR036322">
    <property type="entry name" value="WD40_repeat_dom_sf"/>
</dbReference>
<dbReference type="EMBL" id="MU128918">
    <property type="protein sequence ID" value="KAF9519291.1"/>
    <property type="molecule type" value="Genomic_DNA"/>
</dbReference>
<dbReference type="OrthoDB" id="538223at2759"/>
<gene>
    <name evidence="4" type="ORF">BS47DRAFT_1388140</name>
</gene>
<dbReference type="InterPro" id="IPR050349">
    <property type="entry name" value="WD_LIS1/nudF_dynein_reg"/>
</dbReference>
<feature type="repeat" description="WD" evidence="3">
    <location>
        <begin position="99"/>
        <end position="140"/>
    </location>
</feature>
<dbReference type="InterPro" id="IPR019775">
    <property type="entry name" value="WD40_repeat_CS"/>
</dbReference>
<reference evidence="4" key="1">
    <citation type="journal article" date="2020" name="Nat. Commun.">
        <title>Large-scale genome sequencing of mycorrhizal fungi provides insights into the early evolution of symbiotic traits.</title>
        <authorList>
            <person name="Miyauchi S."/>
            <person name="Kiss E."/>
            <person name="Kuo A."/>
            <person name="Drula E."/>
            <person name="Kohler A."/>
            <person name="Sanchez-Garcia M."/>
            <person name="Morin E."/>
            <person name="Andreopoulos B."/>
            <person name="Barry K.W."/>
            <person name="Bonito G."/>
            <person name="Buee M."/>
            <person name="Carver A."/>
            <person name="Chen C."/>
            <person name="Cichocki N."/>
            <person name="Clum A."/>
            <person name="Culley D."/>
            <person name="Crous P.W."/>
            <person name="Fauchery L."/>
            <person name="Girlanda M."/>
            <person name="Hayes R.D."/>
            <person name="Keri Z."/>
            <person name="LaButti K."/>
            <person name="Lipzen A."/>
            <person name="Lombard V."/>
            <person name="Magnuson J."/>
            <person name="Maillard F."/>
            <person name="Murat C."/>
            <person name="Nolan M."/>
            <person name="Ohm R.A."/>
            <person name="Pangilinan J."/>
            <person name="Pereira M.F."/>
            <person name="Perotto S."/>
            <person name="Peter M."/>
            <person name="Pfister S."/>
            <person name="Riley R."/>
            <person name="Sitrit Y."/>
            <person name="Stielow J.B."/>
            <person name="Szollosi G."/>
            <person name="Zifcakova L."/>
            <person name="Stursova M."/>
            <person name="Spatafora J.W."/>
            <person name="Tedersoo L."/>
            <person name="Vaario L.M."/>
            <person name="Yamada A."/>
            <person name="Yan M."/>
            <person name="Wang P."/>
            <person name="Xu J."/>
            <person name="Bruns T."/>
            <person name="Baldrian P."/>
            <person name="Vilgalys R."/>
            <person name="Dunand C."/>
            <person name="Henrissat B."/>
            <person name="Grigoriev I.V."/>
            <person name="Hibbett D."/>
            <person name="Nagy L.G."/>
            <person name="Martin F.M."/>
        </authorList>
    </citation>
    <scope>NUCLEOTIDE SEQUENCE</scope>
    <source>
        <strain evidence="4">UP504</strain>
    </source>
</reference>
<organism evidence="4 5">
    <name type="scientific">Hydnum rufescens UP504</name>
    <dbReference type="NCBI Taxonomy" id="1448309"/>
    <lineage>
        <taxon>Eukaryota</taxon>
        <taxon>Fungi</taxon>
        <taxon>Dikarya</taxon>
        <taxon>Basidiomycota</taxon>
        <taxon>Agaricomycotina</taxon>
        <taxon>Agaricomycetes</taxon>
        <taxon>Cantharellales</taxon>
        <taxon>Hydnaceae</taxon>
        <taxon>Hydnum</taxon>
    </lineage>
</organism>
<keyword evidence="5" id="KW-1185">Reference proteome</keyword>
<dbReference type="PROSITE" id="PS50294">
    <property type="entry name" value="WD_REPEATS_REGION"/>
    <property type="match status" value="2"/>
</dbReference>
<feature type="repeat" description="WD" evidence="3">
    <location>
        <begin position="1"/>
        <end position="25"/>
    </location>
</feature>
<evidence type="ECO:0000256" key="1">
    <source>
        <dbReference type="ARBA" id="ARBA00022574"/>
    </source>
</evidence>
<protein>
    <recommendedName>
        <fullName evidence="6">WD40 repeat-like protein</fullName>
    </recommendedName>
</protein>
<keyword evidence="2" id="KW-0677">Repeat</keyword>
<evidence type="ECO:0000313" key="5">
    <source>
        <dbReference type="Proteomes" id="UP000886523"/>
    </source>
</evidence>
<dbReference type="PROSITE" id="PS50082">
    <property type="entry name" value="WD_REPEATS_2"/>
    <property type="match status" value="3"/>
</dbReference>
<dbReference type="Pfam" id="PF00400">
    <property type="entry name" value="WD40"/>
    <property type="match status" value="5"/>
</dbReference>
<feature type="repeat" description="WD" evidence="3">
    <location>
        <begin position="72"/>
        <end position="98"/>
    </location>
</feature>
<dbReference type="InterPro" id="IPR020472">
    <property type="entry name" value="WD40_PAC1"/>
</dbReference>
<dbReference type="Gene3D" id="2.130.10.10">
    <property type="entry name" value="YVTN repeat-like/Quinoprotein amine dehydrogenase"/>
    <property type="match status" value="3"/>
</dbReference>
<dbReference type="InterPro" id="IPR001680">
    <property type="entry name" value="WD40_rpt"/>
</dbReference>
<evidence type="ECO:0000256" key="3">
    <source>
        <dbReference type="PROSITE-ProRule" id="PRU00221"/>
    </source>
</evidence>
<dbReference type="SMART" id="SM00320">
    <property type="entry name" value="WD40"/>
    <property type="match status" value="5"/>
</dbReference>
<evidence type="ECO:0008006" key="6">
    <source>
        <dbReference type="Google" id="ProtNLM"/>
    </source>
</evidence>
<dbReference type="Proteomes" id="UP000886523">
    <property type="component" value="Unassembled WGS sequence"/>
</dbReference>
<dbReference type="PROSITE" id="PS00678">
    <property type="entry name" value="WD_REPEATS_1"/>
    <property type="match status" value="2"/>
</dbReference>
<keyword evidence="1 3" id="KW-0853">WD repeat</keyword>
<name>A0A9P6DYA5_9AGAM</name>
<evidence type="ECO:0000256" key="2">
    <source>
        <dbReference type="ARBA" id="ARBA00022737"/>
    </source>
</evidence>
<dbReference type="PRINTS" id="PR00320">
    <property type="entry name" value="GPROTEINBRPT"/>
</dbReference>
<evidence type="ECO:0000313" key="4">
    <source>
        <dbReference type="EMBL" id="KAF9519291.1"/>
    </source>
</evidence>
<dbReference type="InterPro" id="IPR015943">
    <property type="entry name" value="WD40/YVTN_repeat-like_dom_sf"/>
</dbReference>
<dbReference type="SUPFAM" id="SSF50978">
    <property type="entry name" value="WD40 repeat-like"/>
    <property type="match status" value="1"/>
</dbReference>
<comment type="caution">
    <text evidence="4">The sequence shown here is derived from an EMBL/GenBank/DDBJ whole genome shotgun (WGS) entry which is preliminary data.</text>
</comment>
<sequence length="274" mass="29733">MSVAFSPDGSQLASGSLDSSIWLWDATLGVATAIQVLRGNPGLFHSIAFSPDGSQLAGSDASSIRLWDTTSDGLRLASGSDDHSIWLWDAMSGEAIAIIQGHTAGVNSIAFSPDGLQLASTSFDRSVRLWDTTSGTSLAILEGHTIAPLLLYFHQMVCDWPQALGTIPFGSVAFSPDSLQLASSSCQSVRLWDAIVGTCIAILPCYDAFGIHAITFSADAQTLIVKTIPRLSLWDLTSQPPCRREDDDYIWQSLFINMFGDPRKNNESYRWERL</sequence>
<dbReference type="AlphaFoldDB" id="A0A9P6DYA5"/>